<evidence type="ECO:0000313" key="1">
    <source>
        <dbReference type="EMBL" id="AVB76839.1"/>
    </source>
</evidence>
<dbReference type="Proteomes" id="UP000571751">
    <property type="component" value="Unassembled WGS sequence"/>
</dbReference>
<gene>
    <name evidence="2" type="ORF">HNP89_000353</name>
    <name evidence="3" type="ORF">HNP91_000352</name>
    <name evidence="6" type="ORF">HNP92_000518</name>
    <name evidence="4" type="ORF">HNP94_000349</name>
    <name evidence="5" type="ORF">HNP95_000353</name>
    <name evidence="7" type="ORF">HNP96_000668</name>
    <name evidence="1" type="ORF">MMJJ_14610</name>
</gene>
<evidence type="ECO:0000313" key="13">
    <source>
        <dbReference type="Proteomes" id="UP000571751"/>
    </source>
</evidence>
<proteinExistence type="predicted"/>
<evidence type="ECO:0000313" key="5">
    <source>
        <dbReference type="EMBL" id="MBA2868194.1"/>
    </source>
</evidence>
<dbReference type="Proteomes" id="UP000568063">
    <property type="component" value="Unassembled WGS sequence"/>
</dbReference>
<evidence type="ECO:0000313" key="14">
    <source>
        <dbReference type="Proteomes" id="UP000590564"/>
    </source>
</evidence>
<organism evidence="1 8">
    <name type="scientific">Methanococcus maripaludis</name>
    <name type="common">Methanococcus deltae</name>
    <dbReference type="NCBI Taxonomy" id="39152"/>
    <lineage>
        <taxon>Archaea</taxon>
        <taxon>Methanobacteriati</taxon>
        <taxon>Methanobacteriota</taxon>
        <taxon>Methanomada group</taxon>
        <taxon>Methanococci</taxon>
        <taxon>Methanococcales</taxon>
        <taxon>Methanococcaceae</taxon>
        <taxon>Methanococcus</taxon>
    </lineage>
</organism>
<reference evidence="1" key="2">
    <citation type="submission" date="2018-02" db="EMBL/GenBank/DDBJ databases">
        <title>Complete genome sequence of the Methanococcus maripaludis type strain JJ (DSM 2067), a model for selenoprotein synthesis in Archaea.</title>
        <authorList>
            <person name="Poehlein A."/>
            <person name="Heym D."/>
            <person name="Quitzke V."/>
            <person name="Fersch J."/>
            <person name="Daniel R."/>
            <person name="Rother M."/>
        </authorList>
    </citation>
    <scope>NUCLEOTIDE SEQUENCE [LARGE SCALE GENOMIC DNA]</scope>
    <source>
        <strain evidence="1">DSM 2067</strain>
    </source>
</reference>
<evidence type="ECO:0000313" key="12">
    <source>
        <dbReference type="Proteomes" id="UP000568063"/>
    </source>
</evidence>
<dbReference type="EMBL" id="JACHEC010000001">
    <property type="protein sequence ID" value="MBB6401233.1"/>
    <property type="molecule type" value="Genomic_DNA"/>
</dbReference>
<accession>A0A2L1CBZ2</accession>
<protein>
    <submittedName>
        <fullName evidence="1">Uncharacterized protein</fullName>
    </submittedName>
</protein>
<dbReference type="EMBL" id="JACHED010000001">
    <property type="protein sequence ID" value="MBB6496647.1"/>
    <property type="molecule type" value="Genomic_DNA"/>
</dbReference>
<dbReference type="EMBL" id="JACDUM010000001">
    <property type="protein sequence ID" value="MBA2859557.1"/>
    <property type="molecule type" value="Genomic_DNA"/>
</dbReference>
<evidence type="ECO:0000313" key="9">
    <source>
        <dbReference type="Proteomes" id="UP000522365"/>
    </source>
</evidence>
<reference evidence="8" key="1">
    <citation type="journal article" date="2018" name="Genome Announc.">
        <title>Complete Genome Sequence of the Methanococcus maripaludis Type Strain JJ (DSM 2067), a Model for Selenoprotein Synthesis in Archaea.</title>
        <authorList>
            <person name="Poehlein A."/>
            <person name="Heym D."/>
            <person name="Quitzke V."/>
            <person name="Fersch J."/>
            <person name="Daniel R."/>
            <person name="Rother M."/>
        </authorList>
    </citation>
    <scope>NUCLEOTIDE SEQUENCE [LARGE SCALE GENOMIC DNA]</scope>
    <source>
        <strain evidence="8">DSM 2067</strain>
    </source>
</reference>
<evidence type="ECO:0000313" key="10">
    <source>
        <dbReference type="Proteomes" id="UP000536195"/>
    </source>
</evidence>
<dbReference type="EMBL" id="CP026606">
    <property type="protein sequence ID" value="AVB76839.1"/>
    <property type="molecule type" value="Genomic_DNA"/>
</dbReference>
<dbReference type="GeneID" id="59387858"/>
<dbReference type="RefSeq" id="WP_013999737.1">
    <property type="nucleotide sequence ID" value="NZ_CP020120.1"/>
</dbReference>
<dbReference type="Proteomes" id="UP000239462">
    <property type="component" value="Chromosome"/>
</dbReference>
<evidence type="ECO:0000313" key="3">
    <source>
        <dbReference type="EMBL" id="MBA2859557.1"/>
    </source>
</evidence>
<evidence type="ECO:0000313" key="6">
    <source>
        <dbReference type="EMBL" id="MBB6401233.1"/>
    </source>
</evidence>
<sequence length="58" mass="6609">MGVGNSIKNVWRGIRGKPSTELQEIIDCFKSRGSYRCIEDCMDFLELSKKLKQLSGNK</sequence>
<dbReference type="Proteomes" id="UP000536195">
    <property type="component" value="Unassembled WGS sequence"/>
</dbReference>
<evidence type="ECO:0000313" key="2">
    <source>
        <dbReference type="EMBL" id="MBA2852416.1"/>
    </source>
</evidence>
<dbReference type="Proteomes" id="UP000590564">
    <property type="component" value="Unassembled WGS sequence"/>
</dbReference>
<evidence type="ECO:0000313" key="7">
    <source>
        <dbReference type="EMBL" id="MBB6496647.1"/>
    </source>
</evidence>
<dbReference type="KEGG" id="mmad:MMJJ_14610"/>
<dbReference type="EMBL" id="JACDUO010000001">
    <property type="protein sequence ID" value="MBA2863349.1"/>
    <property type="molecule type" value="Genomic_DNA"/>
</dbReference>
<dbReference type="EMBL" id="JACDUP010000001">
    <property type="protein sequence ID" value="MBA2868194.1"/>
    <property type="molecule type" value="Genomic_DNA"/>
</dbReference>
<dbReference type="Proteomes" id="UP000522365">
    <property type="component" value="Unassembled WGS sequence"/>
</dbReference>
<evidence type="ECO:0000313" key="4">
    <source>
        <dbReference type="EMBL" id="MBA2863349.1"/>
    </source>
</evidence>
<dbReference type="AlphaFoldDB" id="A0A2L1CBZ2"/>
<evidence type="ECO:0000313" key="11">
    <source>
        <dbReference type="Proteomes" id="UP000567099"/>
    </source>
</evidence>
<evidence type="ECO:0000313" key="8">
    <source>
        <dbReference type="Proteomes" id="UP000239462"/>
    </source>
</evidence>
<dbReference type="EMBL" id="JACDUK010000001">
    <property type="protein sequence ID" value="MBA2852416.1"/>
    <property type="molecule type" value="Genomic_DNA"/>
</dbReference>
<reference evidence="9 11" key="3">
    <citation type="submission" date="2020-07" db="EMBL/GenBank/DDBJ databases">
        <title>Genomic Encyclopedia of Type Strains, Phase IV (KMG-V): Genome sequencing to study the core and pangenomes of soil and plant-associated prokaryotes.</title>
        <authorList>
            <person name="Whitman W."/>
        </authorList>
    </citation>
    <scope>NUCLEOTIDE SEQUENCE [LARGE SCALE GENOMIC DNA]</scope>
    <source>
        <strain evidence="6 10">C11</strain>
        <strain evidence="4 11">C13</strain>
        <strain evidence="5 13">C14</strain>
        <strain evidence="3 12">C9</strain>
        <strain evidence="7 14">D1</strain>
        <strain evidence="2 9">S1</strain>
    </source>
</reference>
<dbReference type="Proteomes" id="UP000567099">
    <property type="component" value="Unassembled WGS sequence"/>
</dbReference>
<name>A0A2L1CBZ2_METMI</name>